<evidence type="ECO:0000313" key="10">
    <source>
        <dbReference type="RefSeq" id="XP_049305577.1"/>
    </source>
</evidence>
<reference evidence="10" key="2">
    <citation type="submission" date="2025-08" db="UniProtKB">
        <authorList>
            <consortium name="RefSeq"/>
        </authorList>
    </citation>
    <scope>IDENTIFICATION</scope>
    <source>
        <tissue evidence="10">Adult</tissue>
    </source>
</reference>
<feature type="transmembrane region" description="Helical" evidence="8">
    <location>
        <begin position="316"/>
        <end position="335"/>
    </location>
</feature>
<evidence type="ECO:0000256" key="6">
    <source>
        <dbReference type="ARBA" id="ARBA00023170"/>
    </source>
</evidence>
<dbReference type="RefSeq" id="XP_049305577.1">
    <property type="nucleotide sequence ID" value="XM_049449620.1"/>
</dbReference>
<proteinExistence type="inferred from homology"/>
<evidence type="ECO:0000256" key="4">
    <source>
        <dbReference type="ARBA" id="ARBA00022989"/>
    </source>
</evidence>
<feature type="transmembrane region" description="Helical" evidence="8">
    <location>
        <begin position="407"/>
        <end position="429"/>
    </location>
</feature>
<evidence type="ECO:0000256" key="5">
    <source>
        <dbReference type="ARBA" id="ARBA00023136"/>
    </source>
</evidence>
<comment type="similarity">
    <text evidence="8">Belongs to the insect chemoreceptor superfamily. Gustatory receptor (GR) family.</text>
</comment>
<keyword evidence="5 8" id="KW-0472">Membrane</keyword>
<keyword evidence="9" id="KW-1185">Reference proteome</keyword>
<keyword evidence="2 8" id="KW-1003">Cell membrane</keyword>
<feature type="transmembrane region" description="Helical" evidence="8">
    <location>
        <begin position="164"/>
        <end position="183"/>
    </location>
</feature>
<protein>
    <recommendedName>
        <fullName evidence="8">Gustatory receptor</fullName>
    </recommendedName>
</protein>
<organism evidence="9 10">
    <name type="scientific">Bactrocera dorsalis</name>
    <name type="common">Oriental fruit fly</name>
    <name type="synonym">Dacus dorsalis</name>
    <dbReference type="NCBI Taxonomy" id="27457"/>
    <lineage>
        <taxon>Eukaryota</taxon>
        <taxon>Metazoa</taxon>
        <taxon>Ecdysozoa</taxon>
        <taxon>Arthropoda</taxon>
        <taxon>Hexapoda</taxon>
        <taxon>Insecta</taxon>
        <taxon>Pterygota</taxon>
        <taxon>Neoptera</taxon>
        <taxon>Endopterygota</taxon>
        <taxon>Diptera</taxon>
        <taxon>Brachycera</taxon>
        <taxon>Muscomorpha</taxon>
        <taxon>Tephritoidea</taxon>
        <taxon>Tephritidae</taxon>
        <taxon>Bactrocera</taxon>
        <taxon>Bactrocera</taxon>
    </lineage>
</organism>
<accession>A0ABM3J8L6</accession>
<keyword evidence="6 8" id="KW-0675">Receptor</keyword>
<dbReference type="GeneID" id="105230818"/>
<feature type="transmembrane region" description="Helical" evidence="8">
    <location>
        <begin position="72"/>
        <end position="97"/>
    </location>
</feature>
<dbReference type="Proteomes" id="UP001652620">
    <property type="component" value="Chromosome 1"/>
</dbReference>
<dbReference type="PANTHER" id="PTHR21143">
    <property type="entry name" value="INVERTEBRATE GUSTATORY RECEPTOR"/>
    <property type="match status" value="1"/>
</dbReference>
<keyword evidence="3 8" id="KW-0812">Transmembrane</keyword>
<gene>
    <name evidence="10" type="primary">LOC105230818</name>
</gene>
<reference evidence="9" key="1">
    <citation type="submission" date="2025-05" db="UniProtKB">
        <authorList>
            <consortium name="RefSeq"/>
        </authorList>
    </citation>
    <scope>NUCLEOTIDE SEQUENCE [LARGE SCALE GENOMIC DNA]</scope>
</reference>
<evidence type="ECO:0000256" key="1">
    <source>
        <dbReference type="ARBA" id="ARBA00004651"/>
    </source>
</evidence>
<feature type="transmembrane region" description="Helical" evidence="8">
    <location>
        <begin position="32"/>
        <end position="52"/>
    </location>
</feature>
<comment type="function">
    <text evidence="8">Gustatory receptor which mediates acceptance or avoidance behavior, depending on its substrates.</text>
</comment>
<comment type="caution">
    <text evidence="8">Lacks conserved residue(s) required for the propagation of feature annotation.</text>
</comment>
<feature type="transmembrane region" description="Helical" evidence="8">
    <location>
        <begin position="368"/>
        <end position="387"/>
    </location>
</feature>
<dbReference type="PANTHER" id="PTHR21143:SF133">
    <property type="entry name" value="GUSTATORY AND PHEROMONE RECEPTOR 32A-RELATED"/>
    <property type="match status" value="1"/>
</dbReference>
<evidence type="ECO:0000256" key="7">
    <source>
        <dbReference type="ARBA" id="ARBA00023224"/>
    </source>
</evidence>
<keyword evidence="7 8" id="KW-0807">Transducer</keyword>
<evidence type="ECO:0000256" key="2">
    <source>
        <dbReference type="ARBA" id="ARBA00022475"/>
    </source>
</evidence>
<comment type="subcellular location">
    <subcellularLocation>
        <location evidence="1 8">Cell membrane</location>
        <topology evidence="1 8">Multi-pass membrane protein</topology>
    </subcellularLocation>
</comment>
<evidence type="ECO:0000313" key="9">
    <source>
        <dbReference type="Proteomes" id="UP001652620"/>
    </source>
</evidence>
<feature type="transmembrane region" description="Helical" evidence="8">
    <location>
        <begin position="279"/>
        <end position="304"/>
    </location>
</feature>
<feature type="transmembrane region" description="Helical" evidence="8">
    <location>
        <begin position="103"/>
        <end position="121"/>
    </location>
</feature>
<evidence type="ECO:0000256" key="3">
    <source>
        <dbReference type="ARBA" id="ARBA00022692"/>
    </source>
</evidence>
<dbReference type="InterPro" id="IPR013604">
    <property type="entry name" value="7TM_chemorcpt"/>
</dbReference>
<evidence type="ECO:0000256" key="8">
    <source>
        <dbReference type="RuleBase" id="RU363108"/>
    </source>
</evidence>
<dbReference type="Pfam" id="PF08395">
    <property type="entry name" value="7tm_7"/>
    <property type="match status" value="2"/>
</dbReference>
<sequence length="443" mass="51314">MSAAAIRMSVLQTRQPQQKRATAYTLVKDMKWILLVLNVLAVVPIFQVVHAYKIALPKKHSFASLYPTLLRLFCFIGALMYFYMVFSPFAKISIFIYSELDNATIALELLLGPLSGVIILWKSERKSKNFITIINLLLGVDKELQRHSHAPRALENKCAHLERYMWMPLVHVVAVCILQWLHVRKCTSYLYCLSMYFFYMLLHAIIISYVVWVATLLHLLAVRFRYLNEFIQIYTTRQGARLNAVNMRSTASETFTADMLLFYREHNNLLTIHRKLNDFVHITLLVFIAYFSYTSALSMYQVYLTLTKLDVNNIRGILWCLIYLCVYVPIVALLMRHSDVATKEANAMSHAVARIYGRDKAQQHLVEYSQFILLNQITYFFFISLQIDKFLTFSVKQDAEFTAFGFFPINMPTLFNISSAIIAYVVILIQFKQLEETRAGASA</sequence>
<name>A0ABM3J8L6_BACDO</name>
<feature type="transmembrane region" description="Helical" evidence="8">
    <location>
        <begin position="195"/>
        <end position="222"/>
    </location>
</feature>
<keyword evidence="4 8" id="KW-1133">Transmembrane helix</keyword>